<evidence type="ECO:0000256" key="1">
    <source>
        <dbReference type="SAM" id="Phobius"/>
    </source>
</evidence>
<gene>
    <name evidence="2" type="ORF">ACFSJF_06310</name>
</gene>
<dbReference type="Proteomes" id="UP001597383">
    <property type="component" value="Unassembled WGS sequence"/>
</dbReference>
<keyword evidence="1" id="KW-0472">Membrane</keyword>
<dbReference type="EMBL" id="JBHUHQ010000012">
    <property type="protein sequence ID" value="MFD2043866.1"/>
    <property type="molecule type" value="Genomic_DNA"/>
</dbReference>
<accession>A0ABW4VXQ1</accession>
<proteinExistence type="predicted"/>
<evidence type="ECO:0008006" key="4">
    <source>
        <dbReference type="Google" id="ProtNLM"/>
    </source>
</evidence>
<reference evidence="3" key="1">
    <citation type="journal article" date="2019" name="Int. J. Syst. Evol. Microbiol.">
        <title>The Global Catalogue of Microorganisms (GCM) 10K type strain sequencing project: providing services to taxonomists for standard genome sequencing and annotation.</title>
        <authorList>
            <consortium name="The Broad Institute Genomics Platform"/>
            <consortium name="The Broad Institute Genome Sequencing Center for Infectious Disease"/>
            <person name="Wu L."/>
            <person name="Ma J."/>
        </authorList>
    </citation>
    <scope>NUCLEOTIDE SEQUENCE [LARGE SCALE GENOMIC DNA]</scope>
    <source>
        <strain evidence="3">R28</strain>
    </source>
</reference>
<keyword evidence="1" id="KW-0812">Transmembrane</keyword>
<evidence type="ECO:0000313" key="3">
    <source>
        <dbReference type="Proteomes" id="UP001597383"/>
    </source>
</evidence>
<name>A0ABW4VXQ1_9BACI</name>
<protein>
    <recommendedName>
        <fullName evidence="4">ABC transporter permease</fullName>
    </recommendedName>
</protein>
<feature type="transmembrane region" description="Helical" evidence="1">
    <location>
        <begin position="202"/>
        <end position="224"/>
    </location>
</feature>
<feature type="transmembrane region" description="Helical" evidence="1">
    <location>
        <begin position="316"/>
        <end position="337"/>
    </location>
</feature>
<keyword evidence="1" id="KW-1133">Transmembrane helix</keyword>
<dbReference type="RefSeq" id="WP_377555951.1">
    <property type="nucleotide sequence ID" value="NZ_JBHUHQ010000012.1"/>
</dbReference>
<feature type="transmembrane region" description="Helical" evidence="1">
    <location>
        <begin position="173"/>
        <end position="196"/>
    </location>
</feature>
<evidence type="ECO:0000313" key="2">
    <source>
        <dbReference type="EMBL" id="MFD2043866.1"/>
    </source>
</evidence>
<feature type="transmembrane region" description="Helical" evidence="1">
    <location>
        <begin position="131"/>
        <end position="161"/>
    </location>
</feature>
<keyword evidence="3" id="KW-1185">Reference proteome</keyword>
<feature type="transmembrane region" description="Helical" evidence="1">
    <location>
        <begin position="363"/>
        <end position="385"/>
    </location>
</feature>
<organism evidence="2 3">
    <name type="scientific">Ornithinibacillus salinisoli</name>
    <dbReference type="NCBI Taxonomy" id="1848459"/>
    <lineage>
        <taxon>Bacteria</taxon>
        <taxon>Bacillati</taxon>
        <taxon>Bacillota</taxon>
        <taxon>Bacilli</taxon>
        <taxon>Bacillales</taxon>
        <taxon>Bacillaceae</taxon>
        <taxon>Ornithinibacillus</taxon>
    </lineage>
</organism>
<feature type="transmembrane region" description="Helical" evidence="1">
    <location>
        <begin position="426"/>
        <end position="454"/>
    </location>
</feature>
<feature type="transmembrane region" description="Helical" evidence="1">
    <location>
        <begin position="293"/>
        <end position="310"/>
    </location>
</feature>
<comment type="caution">
    <text evidence="2">The sequence shown here is derived from an EMBL/GenBank/DDBJ whole genome shotgun (WGS) entry which is preliminary data.</text>
</comment>
<sequence>MTASRSLWGTYLFLKKSRSRKKRKMYKMAFDLMIDKTTAVYLVIVGGYAFASIFIFGDFIREFDDQFAFIEEQAPKRFWLILSVLPLRYINLSFRNPGVIFSSSEYQLSLLPFSRGRIWFYCVLEQWLKKLLFFILMATVILFITPISSFIVISYVLMLWLMDVLMTIPQWKLFHANVIVKIGILFSLLVFNFIGVVTGNSMVFGIVIVSLIICTNIYLLKYLFVNIHWGKITDISDFNLWNMKLIALASETKFKRNKKYSFFHNLSNRKKPFAYTEKGIHHRIWQVYFSKNIEVVIQLIGTLTIMIVILRFVNDFAVQIGIAIAIYVYTQMVANFYMNRFHDDLLVALPWELQSYKQTLRKWIWYGSIPILLPIISHLIFSFTLWTPVQFLFYLCTFVYIYQVKLDKAIALLAKQSVILQWQEAFCFIAIILVALSSSYPALSLGFVVVLILLNRQRKTIK</sequence>